<gene>
    <name evidence="1" type="ORF">GCM10010478_47660</name>
</gene>
<dbReference type="Proteomes" id="UP001501423">
    <property type="component" value="Unassembled WGS sequence"/>
</dbReference>
<proteinExistence type="predicted"/>
<evidence type="ECO:0000313" key="2">
    <source>
        <dbReference type="Proteomes" id="UP001501423"/>
    </source>
</evidence>
<name>A0ABN3X6P6_9ACTN</name>
<dbReference type="EMBL" id="BAAAVA010000068">
    <property type="protein sequence ID" value="GAA2940422.1"/>
    <property type="molecule type" value="Genomic_DNA"/>
</dbReference>
<organism evidence="1 2">
    <name type="scientific">Streptomyces erythrogriseus</name>
    <dbReference type="NCBI Taxonomy" id="284027"/>
    <lineage>
        <taxon>Bacteria</taxon>
        <taxon>Bacillati</taxon>
        <taxon>Actinomycetota</taxon>
        <taxon>Actinomycetes</taxon>
        <taxon>Kitasatosporales</taxon>
        <taxon>Streptomycetaceae</taxon>
        <taxon>Streptomyces</taxon>
        <taxon>Streptomyces griseoincarnatus group</taxon>
    </lineage>
</organism>
<protein>
    <submittedName>
        <fullName evidence="1">Uncharacterized protein</fullName>
    </submittedName>
</protein>
<sequence>MTLLGRAAEAGRFRVPVAQATRVIHTDSETTSVVELACPSNRERLTVQSAPYAACGIKITGL</sequence>
<accession>A0ABN3X6P6</accession>
<evidence type="ECO:0000313" key="1">
    <source>
        <dbReference type="EMBL" id="GAA2940422.1"/>
    </source>
</evidence>
<reference evidence="1 2" key="1">
    <citation type="journal article" date="2019" name="Int. J. Syst. Evol. Microbiol.">
        <title>The Global Catalogue of Microorganisms (GCM) 10K type strain sequencing project: providing services to taxonomists for standard genome sequencing and annotation.</title>
        <authorList>
            <consortium name="The Broad Institute Genomics Platform"/>
            <consortium name="The Broad Institute Genome Sequencing Center for Infectious Disease"/>
            <person name="Wu L."/>
            <person name="Ma J."/>
        </authorList>
    </citation>
    <scope>NUCLEOTIDE SEQUENCE [LARGE SCALE GENOMIC DNA]</scope>
    <source>
        <strain evidence="1 2">JCM 9650</strain>
    </source>
</reference>
<comment type="caution">
    <text evidence="1">The sequence shown here is derived from an EMBL/GenBank/DDBJ whole genome shotgun (WGS) entry which is preliminary data.</text>
</comment>
<keyword evidence="2" id="KW-1185">Reference proteome</keyword>